<protein>
    <submittedName>
        <fullName evidence="1">Uncharacterized protein</fullName>
    </submittedName>
</protein>
<name>A0ABQ4RQE5_9HYPH</name>
<reference evidence="1" key="2">
    <citation type="submission" date="2021-08" db="EMBL/GenBank/DDBJ databases">
        <authorList>
            <person name="Tani A."/>
            <person name="Ola A."/>
            <person name="Ogura Y."/>
            <person name="Katsura K."/>
            <person name="Hayashi T."/>
        </authorList>
    </citation>
    <scope>NUCLEOTIDE SEQUENCE</scope>
    <source>
        <strain evidence="1">DSM 19015</strain>
    </source>
</reference>
<evidence type="ECO:0000313" key="2">
    <source>
        <dbReference type="Proteomes" id="UP001055125"/>
    </source>
</evidence>
<accession>A0ABQ4RQE5</accession>
<dbReference type="Proteomes" id="UP001055125">
    <property type="component" value="Unassembled WGS sequence"/>
</dbReference>
<sequence length="90" mass="9799">MSGCWLCDTGQGVFRIEIKPIAGQVGFVIFFEDEPLGCCPTAEAALKRLVQCETYKPASGLDIRRLNVPTVITDWVYAAEPAARSSALHV</sequence>
<dbReference type="RefSeq" id="WP_238242144.1">
    <property type="nucleotide sequence ID" value="NZ_BPQP01000002.1"/>
</dbReference>
<reference evidence="1" key="1">
    <citation type="journal article" date="2021" name="Front. Microbiol.">
        <title>Comprehensive Comparative Genomics and Phenotyping of Methylobacterium Species.</title>
        <authorList>
            <person name="Alessa O."/>
            <person name="Ogura Y."/>
            <person name="Fujitani Y."/>
            <person name="Takami H."/>
            <person name="Hayashi T."/>
            <person name="Sahin N."/>
            <person name="Tani A."/>
        </authorList>
    </citation>
    <scope>NUCLEOTIDE SEQUENCE</scope>
    <source>
        <strain evidence="1">DSM 19015</strain>
    </source>
</reference>
<comment type="caution">
    <text evidence="1">The sequence shown here is derived from an EMBL/GenBank/DDBJ whole genome shotgun (WGS) entry which is preliminary data.</text>
</comment>
<gene>
    <name evidence="1" type="ORF">OCOJLMKI_0161</name>
</gene>
<organism evidence="1 2">
    <name type="scientific">Methylobacterium iners</name>
    <dbReference type="NCBI Taxonomy" id="418707"/>
    <lineage>
        <taxon>Bacteria</taxon>
        <taxon>Pseudomonadati</taxon>
        <taxon>Pseudomonadota</taxon>
        <taxon>Alphaproteobacteria</taxon>
        <taxon>Hyphomicrobiales</taxon>
        <taxon>Methylobacteriaceae</taxon>
        <taxon>Methylobacterium</taxon>
    </lineage>
</organism>
<proteinExistence type="predicted"/>
<keyword evidence="2" id="KW-1185">Reference proteome</keyword>
<dbReference type="EMBL" id="BPQP01000002">
    <property type="protein sequence ID" value="GJD92976.1"/>
    <property type="molecule type" value="Genomic_DNA"/>
</dbReference>
<evidence type="ECO:0000313" key="1">
    <source>
        <dbReference type="EMBL" id="GJD92976.1"/>
    </source>
</evidence>